<dbReference type="PANTHER" id="PTHR37816:SF1">
    <property type="entry name" value="TOXIN"/>
    <property type="match status" value="1"/>
</dbReference>
<comment type="caution">
    <text evidence="1">The sequence shown here is derived from an EMBL/GenBank/DDBJ whole genome shotgun (WGS) entry which is preliminary data.</text>
</comment>
<dbReference type="Proteomes" id="UP000267049">
    <property type="component" value="Unassembled WGS sequence"/>
</dbReference>
<keyword evidence="1" id="KW-0418">Kinase</keyword>
<keyword evidence="1" id="KW-0808">Transferase</keyword>
<sequence length="164" mass="18155">MRVLVFGNSGSGKSTYAKALAAQHGLAHLDLDSIVWEPGKIAVPRDPQSVSASLDAFIASLAEWVIEGCYGELVEDAAPHCTQLVFLNPGLETCQANNRRRPWEPHKYASMEQQDAMLANLQSWVADYYSRDDAWSYQAHRRIFDAHRGVKVEYTDASQTASAA</sequence>
<gene>
    <name evidence="1" type="ORF">EER27_05790</name>
</gene>
<protein>
    <submittedName>
        <fullName evidence="1">Shikimate kinase</fullName>
    </submittedName>
</protein>
<dbReference type="PANTHER" id="PTHR37816">
    <property type="entry name" value="YALI0E33011P"/>
    <property type="match status" value="1"/>
</dbReference>
<dbReference type="Gene3D" id="3.40.50.300">
    <property type="entry name" value="P-loop containing nucleotide triphosphate hydrolases"/>
    <property type="match status" value="1"/>
</dbReference>
<dbReference type="EMBL" id="RIBS01000002">
    <property type="protein sequence ID" value="RNF85495.1"/>
    <property type="molecule type" value="Genomic_DNA"/>
</dbReference>
<reference evidence="1 2" key="1">
    <citation type="submission" date="2018-11" db="EMBL/GenBank/DDBJ databases">
        <title>Lysobacter cryohumiis sp. nov., isolated from soil in the Tianshan Mountains, Xinjiang, China.</title>
        <authorList>
            <person name="Luo Y."/>
            <person name="Sheng H."/>
        </authorList>
    </citation>
    <scope>NUCLEOTIDE SEQUENCE [LARGE SCALE GENOMIC DNA]</scope>
    <source>
        <strain evidence="1 2">ZS60</strain>
    </source>
</reference>
<dbReference type="OrthoDB" id="5296079at2"/>
<evidence type="ECO:0000313" key="1">
    <source>
        <dbReference type="EMBL" id="RNF85495.1"/>
    </source>
</evidence>
<dbReference type="InterPro" id="IPR052922">
    <property type="entry name" value="Cytidylate_Kinase-2"/>
</dbReference>
<evidence type="ECO:0000313" key="2">
    <source>
        <dbReference type="Proteomes" id="UP000267049"/>
    </source>
</evidence>
<dbReference type="SUPFAM" id="SSF52540">
    <property type="entry name" value="P-loop containing nucleoside triphosphate hydrolases"/>
    <property type="match status" value="1"/>
</dbReference>
<accession>A0A3M8SXU6</accession>
<proteinExistence type="predicted"/>
<name>A0A3M8SXU6_9GAMM</name>
<organism evidence="1 2">
    <name type="scientific">Montanilutibacter psychrotolerans</name>
    <dbReference type="NCBI Taxonomy" id="1327343"/>
    <lineage>
        <taxon>Bacteria</taxon>
        <taxon>Pseudomonadati</taxon>
        <taxon>Pseudomonadota</taxon>
        <taxon>Gammaproteobacteria</taxon>
        <taxon>Lysobacterales</taxon>
        <taxon>Lysobacteraceae</taxon>
        <taxon>Montanilutibacter</taxon>
    </lineage>
</organism>
<dbReference type="AlphaFoldDB" id="A0A3M8SXU6"/>
<dbReference type="InterPro" id="IPR027417">
    <property type="entry name" value="P-loop_NTPase"/>
</dbReference>
<keyword evidence="2" id="KW-1185">Reference proteome</keyword>
<dbReference type="GO" id="GO:0016301">
    <property type="term" value="F:kinase activity"/>
    <property type="evidence" value="ECO:0007669"/>
    <property type="project" value="UniProtKB-KW"/>
</dbReference>